<evidence type="ECO:0000313" key="6">
    <source>
        <dbReference type="Proteomes" id="UP000031594"/>
    </source>
</evidence>
<comment type="similarity">
    <text evidence="1">Belongs to the DprA/Smf family.</text>
</comment>
<dbReference type="RefSeq" id="WP_039721731.1">
    <property type="nucleotide sequence ID" value="NZ_CP037899.1"/>
</dbReference>
<evidence type="ECO:0000313" key="7">
    <source>
        <dbReference type="Proteomes" id="UP000315925"/>
    </source>
</evidence>
<accession>A0A0C1RK30</accession>
<dbReference type="GO" id="GO:0009294">
    <property type="term" value="P:DNA-mediated transformation"/>
    <property type="evidence" value="ECO:0007669"/>
    <property type="project" value="InterPro"/>
</dbReference>
<dbReference type="PANTHER" id="PTHR43022:SF1">
    <property type="entry name" value="PROTEIN SMF"/>
    <property type="match status" value="1"/>
</dbReference>
<dbReference type="Gene3D" id="3.40.50.450">
    <property type="match status" value="1"/>
</dbReference>
<reference evidence="7" key="3">
    <citation type="submission" date="2019-03" db="EMBL/GenBank/DDBJ databases">
        <title>Complete genome of Methylacidiphilum kamchatkense Kam1.</title>
        <authorList>
            <person name="Kruse T."/>
            <person name="Murarilal Ratnadevi C."/>
            <person name="Erikstad H.-A."/>
            <person name="Birkeland N.-K."/>
        </authorList>
    </citation>
    <scope>NUCLEOTIDE SEQUENCE [LARGE SCALE GENOMIC DNA]</scope>
    <source>
        <strain evidence="7">kam1</strain>
    </source>
</reference>
<feature type="domain" description="Smf/DprA SLOG" evidence="2">
    <location>
        <begin position="82"/>
        <end position="291"/>
    </location>
</feature>
<dbReference type="STRING" id="1202785.A946_08030"/>
<dbReference type="InterPro" id="IPR057666">
    <property type="entry name" value="DrpA_SLOG"/>
</dbReference>
<dbReference type="Proteomes" id="UP000315925">
    <property type="component" value="Chromosome"/>
</dbReference>
<reference evidence="4 6" key="1">
    <citation type="submission" date="2014-08" db="EMBL/GenBank/DDBJ databases">
        <title>Methylacidiphilum kamchatkense strain Kam1 draft genome sequence.</title>
        <authorList>
            <person name="Birkeland N.-K."/>
            <person name="Erikstad H.A."/>
        </authorList>
    </citation>
    <scope>NUCLEOTIDE SEQUENCE [LARGE SCALE GENOMIC DNA]</scope>
    <source>
        <strain evidence="4 6">Kam1</strain>
    </source>
</reference>
<dbReference type="Pfam" id="PF02481">
    <property type="entry name" value="DNA_processg_A"/>
    <property type="match status" value="1"/>
</dbReference>
<dbReference type="InterPro" id="IPR036388">
    <property type="entry name" value="WH-like_DNA-bd_sf"/>
</dbReference>
<reference evidence="5" key="2">
    <citation type="journal article" date="2019" name="BMC Genomics">
        <title>Complete genome sequence analysis of the thermoacidophilic verrucomicrobial methanotroph 'Candidatus Methylacidiphilum kamchatkense' strain Kam1 and comparison with its closest relatives.</title>
        <authorList>
            <person name="Kruse T."/>
            <person name="Ratnadevi C.M."/>
            <person name="Erikstad H.A."/>
            <person name="Birkeland N.K."/>
        </authorList>
    </citation>
    <scope>NUCLEOTIDE SEQUENCE</scope>
    <source>
        <strain evidence="5">Kam1</strain>
    </source>
</reference>
<gene>
    <name evidence="4" type="ORF">A946_08030</name>
    <name evidence="5" type="ORF">kam1_939</name>
</gene>
<evidence type="ECO:0000313" key="4">
    <source>
        <dbReference type="EMBL" id="KIE58412.1"/>
    </source>
</evidence>
<evidence type="ECO:0000313" key="5">
    <source>
        <dbReference type="EMBL" id="QDQ42178.1"/>
    </source>
</evidence>
<proteinExistence type="inferred from homology"/>
<dbReference type="SUPFAM" id="SSF46785">
    <property type="entry name" value="Winged helix' DNA-binding domain"/>
    <property type="match status" value="1"/>
</dbReference>
<dbReference type="Proteomes" id="UP000031594">
    <property type="component" value="Unassembled WGS sequence"/>
</dbReference>
<dbReference type="SUPFAM" id="SSF47781">
    <property type="entry name" value="RuvA domain 2-like"/>
    <property type="match status" value="1"/>
</dbReference>
<dbReference type="OrthoDB" id="9785707at2"/>
<feature type="domain" description="DprA winged helix" evidence="3">
    <location>
        <begin position="310"/>
        <end position="363"/>
    </location>
</feature>
<dbReference type="EMBL" id="CP037899">
    <property type="protein sequence ID" value="QDQ42178.1"/>
    <property type="molecule type" value="Genomic_DNA"/>
</dbReference>
<organism evidence="5 7">
    <name type="scientific">Methylacidiphilum kamchatkense Kam1</name>
    <dbReference type="NCBI Taxonomy" id="1202785"/>
    <lineage>
        <taxon>Bacteria</taxon>
        <taxon>Pseudomonadati</taxon>
        <taxon>Verrucomicrobiota</taxon>
        <taxon>Methylacidiphilae</taxon>
        <taxon>Methylacidiphilales</taxon>
        <taxon>Methylacidiphilaceae</taxon>
        <taxon>Methylacidiphilum (ex Ratnadevi et al. 2023)</taxon>
    </lineage>
</organism>
<evidence type="ECO:0000259" key="3">
    <source>
        <dbReference type="Pfam" id="PF17782"/>
    </source>
</evidence>
<dbReference type="Gene3D" id="1.10.10.10">
    <property type="entry name" value="Winged helix-like DNA-binding domain superfamily/Winged helix DNA-binding domain"/>
    <property type="match status" value="1"/>
</dbReference>
<sequence>MNNDYKVRLYLRLLQIPGIGLATGAKIITGCGGIENVFNATFKEIAEKCGLNEKITQKIFLPIDEYKINEKINQCRNLGIEAICYEDPTYPSVLKAIDSPPLLLYCKGQIPEKWNYGIAIVGSRNPTPYGIQIARRLAYQIARVGFAVISDCALGIGTHAHLGALAAEGITWAVMGLGLERCHHPPQNLQLLERITKKGLILSEFPPRTVSSRSTVLLSNRIISGLSIGVVVVEAAQGCGSLLTARIALEQGRQLFAVPGRIDNPYAFGPNQLIKEGAKLVGALEDILEEINYLFPLVHLKAGDKERAEKIKLSKDEQQVYLAMDAEEISVEELLKKTGLASATLLSVLNRLEMKKIIHQLPGRRYVRTL</sequence>
<dbReference type="NCBIfam" id="TIGR00732">
    <property type="entry name" value="dprA"/>
    <property type="match status" value="1"/>
</dbReference>
<protein>
    <submittedName>
        <fullName evidence="5">DNA processing protein</fullName>
    </submittedName>
    <submittedName>
        <fullName evidence="4">Transporter</fullName>
    </submittedName>
</protein>
<evidence type="ECO:0000259" key="2">
    <source>
        <dbReference type="Pfam" id="PF02481"/>
    </source>
</evidence>
<keyword evidence="6" id="KW-1185">Reference proteome</keyword>
<dbReference type="InterPro" id="IPR003488">
    <property type="entry name" value="DprA"/>
</dbReference>
<name>A0A0C1RK30_9BACT</name>
<dbReference type="PANTHER" id="PTHR43022">
    <property type="entry name" value="PROTEIN SMF"/>
    <property type="match status" value="1"/>
</dbReference>
<dbReference type="InterPro" id="IPR010994">
    <property type="entry name" value="RuvA_2-like"/>
</dbReference>
<dbReference type="EMBL" id="JQNX01000005">
    <property type="protein sequence ID" value="KIE58412.1"/>
    <property type="molecule type" value="Genomic_DNA"/>
</dbReference>
<dbReference type="Pfam" id="PF17782">
    <property type="entry name" value="WHD_DprA"/>
    <property type="match status" value="1"/>
</dbReference>
<dbReference type="AlphaFoldDB" id="A0A0C1RK30"/>
<dbReference type="SUPFAM" id="SSF102405">
    <property type="entry name" value="MCP/YpsA-like"/>
    <property type="match status" value="1"/>
</dbReference>
<dbReference type="KEGG" id="mkc:kam1_939"/>
<evidence type="ECO:0000256" key="1">
    <source>
        <dbReference type="ARBA" id="ARBA00006525"/>
    </source>
</evidence>
<dbReference type="InterPro" id="IPR041614">
    <property type="entry name" value="DprA_WH"/>
</dbReference>
<dbReference type="InterPro" id="IPR036390">
    <property type="entry name" value="WH_DNA-bd_sf"/>
</dbReference>